<dbReference type="PROSITE" id="PS51790">
    <property type="entry name" value="MSRB"/>
    <property type="match status" value="1"/>
</dbReference>
<comment type="cofactor">
    <cofactor evidence="1">
        <name>Zn(2+)</name>
        <dbReference type="ChEBI" id="CHEBI:29105"/>
    </cofactor>
</comment>
<accession>A0A7I7XMW0</accession>
<dbReference type="PANTHER" id="PTHR10173:SF57">
    <property type="entry name" value="PEPTIDE-METHIONINE (R)-S-OXIDE REDUCTASE"/>
    <property type="match status" value="1"/>
</dbReference>
<dbReference type="GO" id="GO:0033743">
    <property type="term" value="F:peptide-methionine (R)-S-oxide reductase activity"/>
    <property type="evidence" value="ECO:0007669"/>
    <property type="project" value="UniProtKB-EC"/>
</dbReference>
<evidence type="ECO:0000313" key="9">
    <source>
        <dbReference type="EMBL" id="BBZ30568.1"/>
    </source>
</evidence>
<dbReference type="InterPro" id="IPR028427">
    <property type="entry name" value="Met_Sox_Rdtase_MsrB"/>
</dbReference>
<organism evidence="9 10">
    <name type="scientific">Mycolicibacterium madagascariense</name>
    <dbReference type="NCBI Taxonomy" id="212765"/>
    <lineage>
        <taxon>Bacteria</taxon>
        <taxon>Bacillati</taxon>
        <taxon>Actinomycetota</taxon>
        <taxon>Actinomycetes</taxon>
        <taxon>Mycobacteriales</taxon>
        <taxon>Mycobacteriaceae</taxon>
        <taxon>Mycolicibacterium</taxon>
    </lineage>
</organism>
<dbReference type="AlphaFoldDB" id="A0A7I7XMW0"/>
<evidence type="ECO:0000256" key="6">
    <source>
        <dbReference type="ARBA" id="ARBA00023002"/>
    </source>
</evidence>
<evidence type="ECO:0000256" key="7">
    <source>
        <dbReference type="ARBA" id="ARBA00048488"/>
    </source>
</evidence>
<dbReference type="EMBL" id="AP022610">
    <property type="protein sequence ID" value="BBZ30568.1"/>
    <property type="molecule type" value="Genomic_DNA"/>
</dbReference>
<evidence type="ECO:0000313" key="10">
    <source>
        <dbReference type="Proteomes" id="UP000466517"/>
    </source>
</evidence>
<dbReference type="GO" id="GO:0005737">
    <property type="term" value="C:cytoplasm"/>
    <property type="evidence" value="ECO:0007669"/>
    <property type="project" value="TreeGrafter"/>
</dbReference>
<dbReference type="GO" id="GO:0006979">
    <property type="term" value="P:response to oxidative stress"/>
    <property type="evidence" value="ECO:0007669"/>
    <property type="project" value="InterPro"/>
</dbReference>
<evidence type="ECO:0000256" key="1">
    <source>
        <dbReference type="ARBA" id="ARBA00001947"/>
    </source>
</evidence>
<name>A0A7I7XMW0_9MYCO</name>
<reference evidence="9 10" key="1">
    <citation type="journal article" date="2019" name="Emerg. Microbes Infect.">
        <title>Comprehensive subspecies identification of 175 nontuberculous mycobacteria species based on 7547 genomic profiles.</title>
        <authorList>
            <person name="Matsumoto Y."/>
            <person name="Kinjo T."/>
            <person name="Motooka D."/>
            <person name="Nabeya D."/>
            <person name="Jung N."/>
            <person name="Uechi K."/>
            <person name="Horii T."/>
            <person name="Iida T."/>
            <person name="Fujita J."/>
            <person name="Nakamura S."/>
        </authorList>
    </citation>
    <scope>NUCLEOTIDE SEQUENCE [LARGE SCALE GENOMIC DNA]</scope>
    <source>
        <strain evidence="9 10">JCM 13574</strain>
    </source>
</reference>
<sequence>MDAMTAPPRAALTRRHLLVGAVLVGAVAGCGSLRDVAGADTPKDSTETFPVSHSDAVWRQLLTPEQYDVLRNAGTEAPYSSPLNDEHRAGTFGCAGCALDLFSSTTKFDSGTGWPSFWKPLDDAVIQKQDDSIGMSRTEIRCRQCGGHLGHVFDDGPQPTGLRYCMDGVAMTFRPA</sequence>
<dbReference type="KEGG" id="mmag:MMAD_48630"/>
<dbReference type="PROSITE" id="PS51318">
    <property type="entry name" value="TAT"/>
    <property type="match status" value="1"/>
</dbReference>
<dbReference type="GO" id="GO:0030091">
    <property type="term" value="P:protein repair"/>
    <property type="evidence" value="ECO:0007669"/>
    <property type="project" value="InterPro"/>
</dbReference>
<keyword evidence="10" id="KW-1185">Reference proteome</keyword>
<evidence type="ECO:0000256" key="3">
    <source>
        <dbReference type="ARBA" id="ARBA00012499"/>
    </source>
</evidence>
<dbReference type="FunFam" id="2.170.150.20:FF:000001">
    <property type="entry name" value="Peptide methionine sulfoxide reductase MsrB"/>
    <property type="match status" value="1"/>
</dbReference>
<comment type="catalytic activity">
    <reaction evidence="7">
        <text>L-methionyl-[protein] + [thioredoxin]-disulfide + H2O = L-methionyl-(R)-S-oxide-[protein] + [thioredoxin]-dithiol</text>
        <dbReference type="Rhea" id="RHEA:24164"/>
        <dbReference type="Rhea" id="RHEA-COMP:10698"/>
        <dbReference type="Rhea" id="RHEA-COMP:10700"/>
        <dbReference type="Rhea" id="RHEA-COMP:12313"/>
        <dbReference type="Rhea" id="RHEA-COMP:12314"/>
        <dbReference type="ChEBI" id="CHEBI:15377"/>
        <dbReference type="ChEBI" id="CHEBI:16044"/>
        <dbReference type="ChEBI" id="CHEBI:29950"/>
        <dbReference type="ChEBI" id="CHEBI:45764"/>
        <dbReference type="ChEBI" id="CHEBI:50058"/>
        <dbReference type="EC" id="1.8.4.12"/>
    </reaction>
</comment>
<evidence type="ECO:0000259" key="8">
    <source>
        <dbReference type="PROSITE" id="PS51790"/>
    </source>
</evidence>
<keyword evidence="4" id="KW-0479">Metal-binding</keyword>
<dbReference type="GO" id="GO:0046872">
    <property type="term" value="F:metal ion binding"/>
    <property type="evidence" value="ECO:0007669"/>
    <property type="project" value="UniProtKB-KW"/>
</dbReference>
<dbReference type="InterPro" id="IPR002579">
    <property type="entry name" value="Met_Sox_Rdtase_MsrB_dom"/>
</dbReference>
<dbReference type="EC" id="1.8.4.12" evidence="3"/>
<dbReference type="Pfam" id="PF01641">
    <property type="entry name" value="SelR"/>
    <property type="match status" value="1"/>
</dbReference>
<keyword evidence="5" id="KW-0862">Zinc</keyword>
<keyword evidence="6" id="KW-0560">Oxidoreductase</keyword>
<dbReference type="Proteomes" id="UP000466517">
    <property type="component" value="Chromosome"/>
</dbReference>
<dbReference type="PANTHER" id="PTHR10173">
    <property type="entry name" value="METHIONINE SULFOXIDE REDUCTASE"/>
    <property type="match status" value="1"/>
</dbReference>
<dbReference type="Gene3D" id="2.170.150.20">
    <property type="entry name" value="Peptide methionine sulfoxide reductase"/>
    <property type="match status" value="1"/>
</dbReference>
<proteinExistence type="inferred from homology"/>
<evidence type="ECO:0000256" key="2">
    <source>
        <dbReference type="ARBA" id="ARBA00007174"/>
    </source>
</evidence>
<dbReference type="SUPFAM" id="SSF51316">
    <property type="entry name" value="Mss4-like"/>
    <property type="match status" value="1"/>
</dbReference>
<evidence type="ECO:0000256" key="5">
    <source>
        <dbReference type="ARBA" id="ARBA00022833"/>
    </source>
</evidence>
<gene>
    <name evidence="9" type="ORF">MMAD_48630</name>
</gene>
<evidence type="ECO:0000256" key="4">
    <source>
        <dbReference type="ARBA" id="ARBA00022723"/>
    </source>
</evidence>
<dbReference type="InterPro" id="IPR011057">
    <property type="entry name" value="Mss4-like_sf"/>
</dbReference>
<dbReference type="NCBIfam" id="TIGR00357">
    <property type="entry name" value="peptide-methionine (R)-S-oxide reductase MsrB"/>
    <property type="match status" value="1"/>
</dbReference>
<comment type="similarity">
    <text evidence="2">Belongs to the MsrB Met sulfoxide reductase family.</text>
</comment>
<feature type="domain" description="MsrB" evidence="8">
    <location>
        <begin position="55"/>
        <end position="176"/>
    </location>
</feature>
<protein>
    <recommendedName>
        <fullName evidence="3">peptide-methionine (R)-S-oxide reductase</fullName>
        <ecNumber evidence="3">1.8.4.12</ecNumber>
    </recommendedName>
</protein>
<dbReference type="InterPro" id="IPR006311">
    <property type="entry name" value="TAT_signal"/>
</dbReference>